<keyword evidence="9" id="KW-1133">Transmembrane helix</keyword>
<dbReference type="GeneID" id="93579246"/>
<keyword evidence="9" id="KW-0472">Membrane</keyword>
<evidence type="ECO:0000256" key="8">
    <source>
        <dbReference type="PIRSR" id="PIRSR602401-1"/>
    </source>
</evidence>
<keyword evidence="6 8" id="KW-0408">Iron</keyword>
<dbReference type="Gene3D" id="1.10.630.10">
    <property type="entry name" value="Cytochrome P450"/>
    <property type="match status" value="2"/>
</dbReference>
<dbReference type="OrthoDB" id="3945418at2759"/>
<dbReference type="CDD" id="cd11062">
    <property type="entry name" value="CYP58-like"/>
    <property type="match status" value="1"/>
</dbReference>
<evidence type="ECO:0000313" key="11">
    <source>
        <dbReference type="Proteomes" id="UP000184499"/>
    </source>
</evidence>
<evidence type="ECO:0008006" key="12">
    <source>
        <dbReference type="Google" id="ProtNLM"/>
    </source>
</evidence>
<feature type="transmembrane region" description="Helical" evidence="9">
    <location>
        <begin position="24"/>
        <end position="47"/>
    </location>
</feature>
<dbReference type="EMBL" id="KV878680">
    <property type="protein sequence ID" value="OJJ75883.1"/>
    <property type="molecule type" value="Genomic_DNA"/>
</dbReference>
<organism evidence="10 11">
    <name type="scientific">Aspergillus brasiliensis (strain CBS 101740 / IMI 381727 / IBT 21946)</name>
    <dbReference type="NCBI Taxonomy" id="767769"/>
    <lineage>
        <taxon>Eukaryota</taxon>
        <taxon>Fungi</taxon>
        <taxon>Dikarya</taxon>
        <taxon>Ascomycota</taxon>
        <taxon>Pezizomycotina</taxon>
        <taxon>Eurotiomycetes</taxon>
        <taxon>Eurotiomycetidae</taxon>
        <taxon>Eurotiales</taxon>
        <taxon>Aspergillaceae</taxon>
        <taxon>Aspergillus</taxon>
        <taxon>Aspergillus subgen. Circumdati</taxon>
    </lineage>
</organism>
<evidence type="ECO:0000256" key="9">
    <source>
        <dbReference type="SAM" id="Phobius"/>
    </source>
</evidence>
<sequence>MNIPWGLPTLEWGHTVNTDLTRGMLVYLLASFLVVYIIGLVLYRLFLSPLAKFPGPRLAAETGLYETYHDVIRDGQFTWQIERLHQKYGPVVRIKPWEIHVKDPDNYNTLYSGPTRKRNKDAWFSFVGWPRAIISTDKHALHCARRKVLGQFFKNNAILALEPLIQTNVQALCRHFRNAQSRGDNLELHTAFLCFTSDTISQYASFGKRSGFHSLDQAELSAASKTKLNSTFELVLITRHFPWLYEQIPESEKEFSRLADDAIFLLLAGTDAPGRALVMTLYYILRHPGVHERVRAELCTLWTDSSTEPGLTTLRGLPYFTAVLKEGLRLSALVTTRLPRVAPDEILQFYGWKIPCGTSVSMTIHFILRDAGIFPEPLQFLPERWLLEPEDLRKLERYLVPFSKGTMGCLGPKPKLNRRSMTWAWLYLVLGTLLRKFEMRLCDTTERNIEVVRDKFLAQTGRGMNRIQIKVLGEYP</sequence>
<dbReference type="GO" id="GO:0016705">
    <property type="term" value="F:oxidoreductase activity, acting on paired donors, with incorporation or reduction of molecular oxygen"/>
    <property type="evidence" value="ECO:0007669"/>
    <property type="project" value="InterPro"/>
</dbReference>
<dbReference type="VEuPathDB" id="FungiDB:ASPBRDRAFT_51587"/>
<evidence type="ECO:0000256" key="1">
    <source>
        <dbReference type="ARBA" id="ARBA00001971"/>
    </source>
</evidence>
<dbReference type="OMA" id="FHLLWNP"/>
<protein>
    <recommendedName>
        <fullName evidence="12">Cytochrome P450</fullName>
    </recommendedName>
</protein>
<keyword evidence="4 8" id="KW-0479">Metal-binding</keyword>
<keyword evidence="5" id="KW-0560">Oxidoreductase</keyword>
<evidence type="ECO:0000256" key="5">
    <source>
        <dbReference type="ARBA" id="ARBA00023002"/>
    </source>
</evidence>
<proteinExistence type="inferred from homology"/>
<name>A0A1L9UW20_ASPBC</name>
<reference evidence="11" key="1">
    <citation type="journal article" date="2017" name="Genome Biol.">
        <title>Comparative genomics reveals high biological diversity and specific adaptations in the industrially and medically important fungal genus Aspergillus.</title>
        <authorList>
            <person name="de Vries R.P."/>
            <person name="Riley R."/>
            <person name="Wiebenga A."/>
            <person name="Aguilar-Osorio G."/>
            <person name="Amillis S."/>
            <person name="Uchima C.A."/>
            <person name="Anderluh G."/>
            <person name="Asadollahi M."/>
            <person name="Askin M."/>
            <person name="Barry K."/>
            <person name="Battaglia E."/>
            <person name="Bayram O."/>
            <person name="Benocci T."/>
            <person name="Braus-Stromeyer S.A."/>
            <person name="Caldana C."/>
            <person name="Canovas D."/>
            <person name="Cerqueira G.C."/>
            <person name="Chen F."/>
            <person name="Chen W."/>
            <person name="Choi C."/>
            <person name="Clum A."/>
            <person name="Dos Santos R.A."/>
            <person name="Damasio A.R."/>
            <person name="Diallinas G."/>
            <person name="Emri T."/>
            <person name="Fekete E."/>
            <person name="Flipphi M."/>
            <person name="Freyberg S."/>
            <person name="Gallo A."/>
            <person name="Gournas C."/>
            <person name="Habgood R."/>
            <person name="Hainaut M."/>
            <person name="Harispe M.L."/>
            <person name="Henrissat B."/>
            <person name="Hilden K.S."/>
            <person name="Hope R."/>
            <person name="Hossain A."/>
            <person name="Karabika E."/>
            <person name="Karaffa L."/>
            <person name="Karanyi Z."/>
            <person name="Krasevec N."/>
            <person name="Kuo A."/>
            <person name="Kusch H."/>
            <person name="LaButti K."/>
            <person name="Lagendijk E.L."/>
            <person name="Lapidus A."/>
            <person name="Levasseur A."/>
            <person name="Lindquist E."/>
            <person name="Lipzen A."/>
            <person name="Logrieco A.F."/>
            <person name="MacCabe A."/>
            <person name="Maekelae M.R."/>
            <person name="Malavazi I."/>
            <person name="Melin P."/>
            <person name="Meyer V."/>
            <person name="Mielnichuk N."/>
            <person name="Miskei M."/>
            <person name="Molnar A.P."/>
            <person name="Mule G."/>
            <person name="Ngan C.Y."/>
            <person name="Orejas M."/>
            <person name="Orosz E."/>
            <person name="Ouedraogo J.P."/>
            <person name="Overkamp K.M."/>
            <person name="Park H.-S."/>
            <person name="Perrone G."/>
            <person name="Piumi F."/>
            <person name="Punt P.J."/>
            <person name="Ram A.F."/>
            <person name="Ramon A."/>
            <person name="Rauscher S."/>
            <person name="Record E."/>
            <person name="Riano-Pachon D.M."/>
            <person name="Robert V."/>
            <person name="Roehrig J."/>
            <person name="Ruller R."/>
            <person name="Salamov A."/>
            <person name="Salih N.S."/>
            <person name="Samson R.A."/>
            <person name="Sandor E."/>
            <person name="Sanguinetti M."/>
            <person name="Schuetze T."/>
            <person name="Sepcic K."/>
            <person name="Shelest E."/>
            <person name="Sherlock G."/>
            <person name="Sophianopoulou V."/>
            <person name="Squina F.M."/>
            <person name="Sun H."/>
            <person name="Susca A."/>
            <person name="Todd R.B."/>
            <person name="Tsang A."/>
            <person name="Unkles S.E."/>
            <person name="van de Wiele N."/>
            <person name="van Rossen-Uffink D."/>
            <person name="Oliveira J.V."/>
            <person name="Vesth T.C."/>
            <person name="Visser J."/>
            <person name="Yu J.-H."/>
            <person name="Zhou M."/>
            <person name="Andersen M.R."/>
            <person name="Archer D.B."/>
            <person name="Baker S.E."/>
            <person name="Benoit I."/>
            <person name="Brakhage A.A."/>
            <person name="Braus G.H."/>
            <person name="Fischer R."/>
            <person name="Frisvad J.C."/>
            <person name="Goldman G.H."/>
            <person name="Houbraken J."/>
            <person name="Oakley B."/>
            <person name="Pocsi I."/>
            <person name="Scazzocchio C."/>
            <person name="Seiboth B."/>
            <person name="vanKuyk P.A."/>
            <person name="Wortman J."/>
            <person name="Dyer P.S."/>
            <person name="Grigoriev I.V."/>
        </authorList>
    </citation>
    <scope>NUCLEOTIDE SEQUENCE [LARGE SCALE GENOMIC DNA]</scope>
    <source>
        <strain evidence="11">CBS 101740 / IMI 381727 / IBT 21946</strain>
    </source>
</reference>
<dbReference type="InterPro" id="IPR036396">
    <property type="entry name" value="Cyt_P450_sf"/>
</dbReference>
<keyword evidence="11" id="KW-1185">Reference proteome</keyword>
<dbReference type="AlphaFoldDB" id="A0A1L9UW20"/>
<gene>
    <name evidence="10" type="ORF">ASPBRDRAFT_51587</name>
</gene>
<evidence type="ECO:0000256" key="7">
    <source>
        <dbReference type="ARBA" id="ARBA00023033"/>
    </source>
</evidence>
<dbReference type="Pfam" id="PF00067">
    <property type="entry name" value="p450"/>
    <property type="match status" value="2"/>
</dbReference>
<keyword evidence="3 8" id="KW-0349">Heme</keyword>
<dbReference type="GO" id="GO:0004497">
    <property type="term" value="F:monooxygenase activity"/>
    <property type="evidence" value="ECO:0007669"/>
    <property type="project" value="UniProtKB-KW"/>
</dbReference>
<dbReference type="PANTHER" id="PTHR24305:SF157">
    <property type="entry name" value="N-ACETYLTRYPTOPHAN 6-HYDROXYLASE IVOC-RELATED"/>
    <property type="match status" value="1"/>
</dbReference>
<evidence type="ECO:0000256" key="4">
    <source>
        <dbReference type="ARBA" id="ARBA00022723"/>
    </source>
</evidence>
<dbReference type="STRING" id="767769.A0A1L9UW20"/>
<dbReference type="GO" id="GO:0005506">
    <property type="term" value="F:iron ion binding"/>
    <property type="evidence" value="ECO:0007669"/>
    <property type="project" value="InterPro"/>
</dbReference>
<evidence type="ECO:0000256" key="6">
    <source>
        <dbReference type="ARBA" id="ARBA00023004"/>
    </source>
</evidence>
<dbReference type="InterPro" id="IPR002401">
    <property type="entry name" value="Cyt_P450_E_grp-I"/>
</dbReference>
<dbReference type="InterPro" id="IPR001128">
    <property type="entry name" value="Cyt_P450"/>
</dbReference>
<dbReference type="SUPFAM" id="SSF48264">
    <property type="entry name" value="Cytochrome P450"/>
    <property type="match status" value="1"/>
</dbReference>
<keyword evidence="9" id="KW-0812">Transmembrane</keyword>
<accession>A0A1L9UW20</accession>
<feature type="binding site" description="axial binding residue" evidence="8">
    <location>
        <position position="409"/>
    </location>
    <ligand>
        <name>heme</name>
        <dbReference type="ChEBI" id="CHEBI:30413"/>
    </ligand>
    <ligandPart>
        <name>Fe</name>
        <dbReference type="ChEBI" id="CHEBI:18248"/>
    </ligandPart>
</feature>
<evidence type="ECO:0000313" key="10">
    <source>
        <dbReference type="EMBL" id="OJJ75883.1"/>
    </source>
</evidence>
<dbReference type="Proteomes" id="UP000184499">
    <property type="component" value="Unassembled WGS sequence"/>
</dbReference>
<comment type="similarity">
    <text evidence="2">Belongs to the cytochrome P450 family.</text>
</comment>
<dbReference type="InterPro" id="IPR050121">
    <property type="entry name" value="Cytochrome_P450_monoxygenase"/>
</dbReference>
<dbReference type="RefSeq" id="XP_067483130.1">
    <property type="nucleotide sequence ID" value="XM_067626758.1"/>
</dbReference>
<evidence type="ECO:0000256" key="3">
    <source>
        <dbReference type="ARBA" id="ARBA00022617"/>
    </source>
</evidence>
<keyword evidence="7" id="KW-0503">Monooxygenase</keyword>
<evidence type="ECO:0000256" key="2">
    <source>
        <dbReference type="ARBA" id="ARBA00010617"/>
    </source>
</evidence>
<dbReference type="GO" id="GO:0020037">
    <property type="term" value="F:heme binding"/>
    <property type="evidence" value="ECO:0007669"/>
    <property type="project" value="InterPro"/>
</dbReference>
<dbReference type="PANTHER" id="PTHR24305">
    <property type="entry name" value="CYTOCHROME P450"/>
    <property type="match status" value="1"/>
</dbReference>
<dbReference type="PRINTS" id="PR00463">
    <property type="entry name" value="EP450I"/>
</dbReference>
<comment type="cofactor">
    <cofactor evidence="1 8">
        <name>heme</name>
        <dbReference type="ChEBI" id="CHEBI:30413"/>
    </cofactor>
</comment>